<dbReference type="EMBL" id="SUPK01000001">
    <property type="protein sequence ID" value="TJY44123.1"/>
    <property type="molecule type" value="Genomic_DNA"/>
</dbReference>
<evidence type="ECO:0000259" key="1">
    <source>
        <dbReference type="Pfam" id="PF05448"/>
    </source>
</evidence>
<accession>A0A4U0FGJ8</accession>
<dbReference type="InterPro" id="IPR050261">
    <property type="entry name" value="FrsA_esterase"/>
</dbReference>
<dbReference type="PANTHER" id="PTHR22946:SF8">
    <property type="entry name" value="ACETYL XYLAN ESTERASE DOMAIN-CONTAINING PROTEIN"/>
    <property type="match status" value="1"/>
</dbReference>
<proteinExistence type="predicted"/>
<dbReference type="PANTHER" id="PTHR22946">
    <property type="entry name" value="DIENELACTONE HYDROLASE DOMAIN-CONTAINING PROTEIN-RELATED"/>
    <property type="match status" value="1"/>
</dbReference>
<feature type="domain" description="Acetyl xylan esterase" evidence="1">
    <location>
        <begin position="116"/>
        <end position="273"/>
    </location>
</feature>
<dbReference type="Gene3D" id="3.40.50.1820">
    <property type="entry name" value="alpha/beta hydrolase"/>
    <property type="match status" value="2"/>
</dbReference>
<dbReference type="Proteomes" id="UP000309673">
    <property type="component" value="Unassembled WGS sequence"/>
</dbReference>
<evidence type="ECO:0000313" key="3">
    <source>
        <dbReference type="Proteomes" id="UP000309673"/>
    </source>
</evidence>
<dbReference type="SUPFAM" id="SSF53474">
    <property type="entry name" value="alpha/beta-Hydrolases"/>
    <property type="match status" value="1"/>
</dbReference>
<protein>
    <recommendedName>
        <fullName evidence="1">Acetyl xylan esterase domain-containing protein</fullName>
    </recommendedName>
</protein>
<reference evidence="2 3" key="1">
    <citation type="submission" date="2019-04" db="EMBL/GenBank/DDBJ databases">
        <title>Cohnella sp. nov., isolated from soil.</title>
        <authorList>
            <person name="Kim W."/>
        </authorList>
    </citation>
    <scope>NUCLEOTIDE SEQUENCE [LARGE SCALE GENOMIC DNA]</scope>
    <source>
        <strain evidence="2 3">CAU 1483</strain>
    </source>
</reference>
<dbReference type="Pfam" id="PF05448">
    <property type="entry name" value="AXE1"/>
    <property type="match status" value="1"/>
</dbReference>
<keyword evidence="3" id="KW-1185">Reference proteome</keyword>
<dbReference type="InterPro" id="IPR008391">
    <property type="entry name" value="AXE1_dom"/>
</dbReference>
<gene>
    <name evidence="2" type="ORF">E5161_01620</name>
</gene>
<dbReference type="AlphaFoldDB" id="A0A4U0FGJ8"/>
<organism evidence="2 3">
    <name type="scientific">Cohnella pontilimi</name>
    <dbReference type="NCBI Taxonomy" id="2564100"/>
    <lineage>
        <taxon>Bacteria</taxon>
        <taxon>Bacillati</taxon>
        <taxon>Bacillota</taxon>
        <taxon>Bacilli</taxon>
        <taxon>Bacillales</taxon>
        <taxon>Paenibacillaceae</taxon>
        <taxon>Cohnella</taxon>
    </lineage>
</organism>
<comment type="caution">
    <text evidence="2">The sequence shown here is derived from an EMBL/GenBank/DDBJ whole genome shotgun (WGS) entry which is preliminary data.</text>
</comment>
<sequence>MKSCEPRGGGDTMFKVSDWEESATKAREMSYIDAYPEIEEYHQNELLKYLDRRNTEYLVARKRMTKSIDTAEKAQAYAADVRERFRRCLGSLPGGRADRVYVTKTLDQGGYMIDTVYIESIPEQFLTANFYYPKGVKAPLPAFLFLCGHASEGKAAVPYVSFCVEAAMNGCCVLIFDPVGQGERRLRNTGEGTGAEDFLDPVEAHCKLDRQLSLSGGHLAQLMMKDNVKALDYLLSRSEVDPAKVAVTGNSGGGTMAAYMGAYDDRIQVVAPCCYITELRALLYRILAQDAEQCLPSFMLEGLDHSDLVTAAAPKPYLIGSAMFDFFPIDGTRDAFIEAQKMYRLLGAADRLDLHVSIAGHGMWRDMREKVIRFVLHHFHSEFPGVEIDYARLPGEEQLLCRTDQSAVPEAEKALQDWIRSRSTERGKSHLEENPTREQIRKTLTERLNITLHQPVVQTQLTDAEGEKEIILSPEPGLNIVASWKKKAEIGQNILLIVGEPDELRAAEVSAGFSAVMTVHPRGTGPSKPNARSSFGIFDPETASNYNMRMLGQTLQGMRVTDVLAAMRLAKTIPGYENAEISLYGKEEHALTALYAAALGDADGVVLDRLLYSFRLIAEHGEHAWGPAIFVLGLPERMDIGDVISALPKDRVKVHGVLDHMKKEGAYEWY</sequence>
<evidence type="ECO:0000313" key="2">
    <source>
        <dbReference type="EMBL" id="TJY44123.1"/>
    </source>
</evidence>
<name>A0A4U0FGJ8_9BACL</name>
<dbReference type="OrthoDB" id="9805123at2"/>
<dbReference type="InterPro" id="IPR029058">
    <property type="entry name" value="AB_hydrolase_fold"/>
</dbReference>